<dbReference type="SMART" id="SM00256">
    <property type="entry name" value="FBOX"/>
    <property type="match status" value="1"/>
</dbReference>
<gene>
    <name evidence="2" type="ORF">CTI12_AA410900</name>
</gene>
<feature type="domain" description="F-box" evidence="1">
    <location>
        <begin position="9"/>
        <end position="48"/>
    </location>
</feature>
<reference evidence="2 3" key="1">
    <citation type="journal article" date="2018" name="Mol. Plant">
        <title>The genome of Artemisia annua provides insight into the evolution of Asteraceae family and artemisinin biosynthesis.</title>
        <authorList>
            <person name="Shen Q."/>
            <person name="Zhang L."/>
            <person name="Liao Z."/>
            <person name="Wang S."/>
            <person name="Yan T."/>
            <person name="Shi P."/>
            <person name="Liu M."/>
            <person name="Fu X."/>
            <person name="Pan Q."/>
            <person name="Wang Y."/>
            <person name="Lv Z."/>
            <person name="Lu X."/>
            <person name="Zhang F."/>
            <person name="Jiang W."/>
            <person name="Ma Y."/>
            <person name="Chen M."/>
            <person name="Hao X."/>
            <person name="Li L."/>
            <person name="Tang Y."/>
            <person name="Lv G."/>
            <person name="Zhou Y."/>
            <person name="Sun X."/>
            <person name="Brodelius P.E."/>
            <person name="Rose J.K.C."/>
            <person name="Tang K."/>
        </authorList>
    </citation>
    <scope>NUCLEOTIDE SEQUENCE [LARGE SCALE GENOMIC DNA]</scope>
    <source>
        <strain evidence="3">cv. Huhao1</strain>
        <tissue evidence="2">Leaf</tissue>
    </source>
</reference>
<evidence type="ECO:0000313" key="3">
    <source>
        <dbReference type="Proteomes" id="UP000245207"/>
    </source>
</evidence>
<evidence type="ECO:0000259" key="1">
    <source>
        <dbReference type="SMART" id="SM00256"/>
    </source>
</evidence>
<organism evidence="2 3">
    <name type="scientific">Artemisia annua</name>
    <name type="common">Sweet wormwood</name>
    <dbReference type="NCBI Taxonomy" id="35608"/>
    <lineage>
        <taxon>Eukaryota</taxon>
        <taxon>Viridiplantae</taxon>
        <taxon>Streptophyta</taxon>
        <taxon>Embryophyta</taxon>
        <taxon>Tracheophyta</taxon>
        <taxon>Spermatophyta</taxon>
        <taxon>Magnoliopsida</taxon>
        <taxon>eudicotyledons</taxon>
        <taxon>Gunneridae</taxon>
        <taxon>Pentapetalae</taxon>
        <taxon>asterids</taxon>
        <taxon>campanulids</taxon>
        <taxon>Asterales</taxon>
        <taxon>Asteraceae</taxon>
        <taxon>Asteroideae</taxon>
        <taxon>Anthemideae</taxon>
        <taxon>Artemisiinae</taxon>
        <taxon>Artemisia</taxon>
    </lineage>
</organism>
<proteinExistence type="predicted"/>
<dbReference type="EMBL" id="PKPP01006222">
    <property type="protein sequence ID" value="PWA57261.1"/>
    <property type="molecule type" value="Genomic_DNA"/>
</dbReference>
<name>A0A2U1M7M9_ARTAN</name>
<dbReference type="OrthoDB" id="591557at2759"/>
<dbReference type="InterPro" id="IPR050796">
    <property type="entry name" value="SCF_F-box_component"/>
</dbReference>
<evidence type="ECO:0000313" key="2">
    <source>
        <dbReference type="EMBL" id="PWA57261.1"/>
    </source>
</evidence>
<dbReference type="InterPro" id="IPR017451">
    <property type="entry name" value="F-box-assoc_interact_dom"/>
</dbReference>
<dbReference type="InterPro" id="IPR036047">
    <property type="entry name" value="F-box-like_dom_sf"/>
</dbReference>
<dbReference type="InterPro" id="IPR001810">
    <property type="entry name" value="F-box_dom"/>
</dbReference>
<dbReference type="SUPFAM" id="SSF50965">
    <property type="entry name" value="Galactose oxidase, central domain"/>
    <property type="match status" value="1"/>
</dbReference>
<dbReference type="PANTHER" id="PTHR31672:SF13">
    <property type="entry name" value="F-BOX PROTEIN CPR30-LIKE"/>
    <property type="match status" value="1"/>
</dbReference>
<dbReference type="Proteomes" id="UP000245207">
    <property type="component" value="Unassembled WGS sequence"/>
</dbReference>
<dbReference type="STRING" id="35608.A0A2U1M7M9"/>
<dbReference type="InterPro" id="IPR011043">
    <property type="entry name" value="Gal_Oxase/kelch_b-propeller"/>
</dbReference>
<accession>A0A2U1M7M9</accession>
<dbReference type="PANTHER" id="PTHR31672">
    <property type="entry name" value="BNACNNG10540D PROTEIN"/>
    <property type="match status" value="1"/>
</dbReference>
<dbReference type="NCBIfam" id="TIGR01640">
    <property type="entry name" value="F_box_assoc_1"/>
    <property type="match status" value="1"/>
</dbReference>
<keyword evidence="3" id="KW-1185">Reference proteome</keyword>
<dbReference type="AlphaFoldDB" id="A0A2U1M7M9"/>
<dbReference type="Pfam" id="PF07734">
    <property type="entry name" value="FBA_1"/>
    <property type="match status" value="1"/>
</dbReference>
<protein>
    <submittedName>
        <fullName evidence="2">F-box associated interaction domain-containing protein</fullName>
    </submittedName>
</protein>
<comment type="caution">
    <text evidence="2">The sequence shown here is derived from an EMBL/GenBank/DDBJ whole genome shotgun (WGS) entry which is preliminary data.</text>
</comment>
<sequence>MDVQVPALLPEIIFKILLLLPVDSLLRRKSVCRDWYKLITHETFVKSHLALKNKCLFYKKNDVLNTCCVNDLLLANPMSKTSIHYPLIVDEFARLVGSANGLICIVQREGISIYNPTTRICNRVYGGFVAPVRDYHVAYGFGYDSYTDDYKVVAVSKSNNKVKVYSLKTGIWKKVSDFPDAYLLEDGVFLNGCIHWLDYLPNNLPNIVSFDLLKETYSQVSHPQYDEGEKRLDLGVLGDRLCVLSSYAQKAVTDIWVMQVYGMNDSWTNSLSIMYPEDHDGWARFRQTYWMSNDGKILLRFGYRVFLYDSNNSSFTFVNETDDCQWVYNFDESLVSPIGPGISYRLRSWKLKSRMGESSSSAI</sequence>
<dbReference type="SUPFAM" id="SSF81383">
    <property type="entry name" value="F-box domain"/>
    <property type="match status" value="1"/>
</dbReference>
<dbReference type="InterPro" id="IPR006527">
    <property type="entry name" value="F-box-assoc_dom_typ1"/>
</dbReference>
<dbReference type="Gene3D" id="1.20.1280.50">
    <property type="match status" value="1"/>
</dbReference>